<dbReference type="GO" id="GO:0004386">
    <property type="term" value="F:helicase activity"/>
    <property type="evidence" value="ECO:0007669"/>
    <property type="project" value="InterPro"/>
</dbReference>
<dbReference type="RefSeq" id="WP_227710021.1">
    <property type="nucleotide sequence ID" value="NZ_JAJEQW010000006.1"/>
</dbReference>
<evidence type="ECO:0000259" key="3">
    <source>
        <dbReference type="Pfam" id="PF13086"/>
    </source>
</evidence>
<evidence type="ECO:0000259" key="2">
    <source>
        <dbReference type="Pfam" id="PF10881"/>
    </source>
</evidence>
<dbReference type="Pfam" id="PF10881">
    <property type="entry name" value="DUF2726"/>
    <property type="match status" value="1"/>
</dbReference>
<dbReference type="InterPro" id="IPR027417">
    <property type="entry name" value="P-loop_NTPase"/>
</dbReference>
<dbReference type="Pfam" id="PF13086">
    <property type="entry name" value="AAA_11"/>
    <property type="match status" value="1"/>
</dbReference>
<dbReference type="InterPro" id="IPR024402">
    <property type="entry name" value="DUF2726"/>
</dbReference>
<reference evidence="5" key="1">
    <citation type="submission" date="2021-10" db="EMBL/GenBank/DDBJ databases">
        <title>Anaerobic single-cell dispensing facilitates the cultivation of human gut bacteria.</title>
        <authorList>
            <person name="Afrizal A."/>
        </authorList>
    </citation>
    <scope>NUCLEOTIDE SEQUENCE</scope>
    <source>
        <strain evidence="5">CLA-AA-H204</strain>
    </source>
</reference>
<dbReference type="Gene3D" id="3.40.50.300">
    <property type="entry name" value="P-loop containing nucleotide triphosphate hydrolases"/>
    <property type="match status" value="2"/>
</dbReference>
<evidence type="ECO:0000259" key="4">
    <source>
        <dbReference type="Pfam" id="PF13087"/>
    </source>
</evidence>
<feature type="domain" description="DNA2/NAM7 helicase-like C-terminal" evidence="4">
    <location>
        <begin position="661"/>
        <end position="829"/>
    </location>
</feature>
<dbReference type="CDD" id="cd18808">
    <property type="entry name" value="SF1_C_Upf1"/>
    <property type="match status" value="1"/>
</dbReference>
<name>A0AAW4WB72_9FIRM</name>
<dbReference type="InterPro" id="IPR047187">
    <property type="entry name" value="SF1_C_Upf1"/>
</dbReference>
<proteinExistence type="predicted"/>
<dbReference type="InterPro" id="IPR041679">
    <property type="entry name" value="DNA2/NAM7-like_C"/>
</dbReference>
<dbReference type="CDD" id="cd17934">
    <property type="entry name" value="DEXXQc_Upf1-like"/>
    <property type="match status" value="1"/>
</dbReference>
<protein>
    <submittedName>
        <fullName evidence="5">AAA domain-containing protein</fullName>
    </submittedName>
</protein>
<dbReference type="AlphaFoldDB" id="A0AAW4WB72"/>
<keyword evidence="1" id="KW-0175">Coiled coil</keyword>
<feature type="domain" description="DNA2/NAM7 helicase helicase" evidence="3">
    <location>
        <begin position="325"/>
        <end position="635"/>
    </location>
</feature>
<evidence type="ECO:0000313" key="5">
    <source>
        <dbReference type="EMBL" id="MCC2242013.1"/>
    </source>
</evidence>
<evidence type="ECO:0000256" key="1">
    <source>
        <dbReference type="SAM" id="Coils"/>
    </source>
</evidence>
<accession>A0AAW4WB72</accession>
<dbReference type="InterPro" id="IPR045055">
    <property type="entry name" value="DNA2/NAM7-like"/>
</dbReference>
<feature type="coiled-coil region" evidence="1">
    <location>
        <begin position="439"/>
        <end position="466"/>
    </location>
</feature>
<dbReference type="Gene3D" id="3.40.960.10">
    <property type="entry name" value="VSR Endonuclease"/>
    <property type="match status" value="1"/>
</dbReference>
<dbReference type="PANTHER" id="PTHR10887">
    <property type="entry name" value="DNA2/NAM7 HELICASE FAMILY"/>
    <property type="match status" value="1"/>
</dbReference>
<organism evidence="5 6">
    <name type="scientific">Roseburia amylophila</name>
    <dbReference type="NCBI Taxonomy" id="2981794"/>
    <lineage>
        <taxon>Bacteria</taxon>
        <taxon>Bacillati</taxon>
        <taxon>Bacillota</taxon>
        <taxon>Clostridia</taxon>
        <taxon>Lachnospirales</taxon>
        <taxon>Lachnospiraceae</taxon>
        <taxon>Roseburia</taxon>
    </lineage>
</organism>
<gene>
    <name evidence="5" type="ORF">LKD47_06820</name>
</gene>
<dbReference type="InterPro" id="IPR041677">
    <property type="entry name" value="DNA2/NAM7_AAA_11"/>
</dbReference>
<dbReference type="SUPFAM" id="SSF52540">
    <property type="entry name" value="P-loop containing nucleoside triphosphate hydrolases"/>
    <property type="match status" value="1"/>
</dbReference>
<feature type="domain" description="DUF2726" evidence="2">
    <location>
        <begin position="876"/>
        <end position="992"/>
    </location>
</feature>
<dbReference type="Proteomes" id="UP001198893">
    <property type="component" value="Unassembled WGS sequence"/>
</dbReference>
<dbReference type="Pfam" id="PF13087">
    <property type="entry name" value="AAA_12"/>
    <property type="match status" value="1"/>
</dbReference>
<comment type="caution">
    <text evidence="5">The sequence shown here is derived from an EMBL/GenBank/DDBJ whole genome shotgun (WGS) entry which is preliminary data.</text>
</comment>
<sequence>MNTICRDIFRAIHERKWLSIEYKNGKDEVTKYWIGIMEIDPIRKSMHVMGLHLGQYTTMSLYIYIESILSSAVIEGSYFETKQELIDDITYNQGKYRRIFDNIANLKVLNYLVDCNKMDSVPYKTDYALIEHLDGEWQGTYKLTPEQFRQIVSKFQYGAKDAASKKKMKQLAINVLSIHTPKGVYVLVYRKLRLDVQKKTLRQDEEITVCMEFALEKNKPEAKFGIRKFLDADDYELLNDFEKNQELIKDKITKSNPQINGVDDMPYVIAIGRDLLVDLHQEYEAIHKMYEKDEVTIPIKAFFGELLKQVDRRKNYPITLLDRKINLDQLLAIHNAMKYPLAYIQGPPGTGKTNTIVNTMVTAFFNEKTVLFASYNNHPIDGVCDKLKSIPYRNKGMIPFPIIRLGNDKCVLQALDDIRDLYKRTKDISIFDSTLEKNKDDKTRRTEKLTKLLQRHEERIELKEREEAILKMIETNQHLTFQTELQGVQLQEVRKKLAEIGEITDEEALKLVVEDEELFKKYLYYTSAKYIQRLKEPKNQDLMEIVNCPDEEKKVKQFNTYIRQEENLKKFQRIFPIIATTSISAHKIGEPGTYFDMVIMDEASQGNIAMSLVPIIRGRSLMLVGDPQQLSPVILLNPIDNEKLKRIYGVTDEYDYIKNSIYKTYLACDAVSEEILLSHHYRCNKKIISFNNKKYYNNKLIINSPDKEANPLIFKNIPANTTNYKNTAPQEVEEIISFIKEHPDKSIGIITPFTNQKELINKALKDNGMENIPCGTVHAFQGDEKDVVLFSLAITQQTYQGTYDWLKNNKELINVATSRAKDQLVILSDIKELKRLHSAGDDDIYELVDYVQTNGEAQVTARETSSRALGIKPYSTQTEAAFLTTLNHALDNVLNTNNRCVVQREVSIAHVFQENESYDDLFYTGRFDFVVYEKGYRGQDMPILAIELDGKEHKENAIVRARDEKKNAICRAHGFELIRVENSYARRYNYIKNILIQYFKSVR</sequence>
<dbReference type="EMBL" id="JAJEQW010000006">
    <property type="protein sequence ID" value="MCC2242013.1"/>
    <property type="molecule type" value="Genomic_DNA"/>
</dbReference>
<evidence type="ECO:0000313" key="6">
    <source>
        <dbReference type="Proteomes" id="UP001198893"/>
    </source>
</evidence>